<dbReference type="RefSeq" id="WP_066722565.1">
    <property type="nucleotide sequence ID" value="NZ_JBHSLU010000082.1"/>
</dbReference>
<evidence type="ECO:0000313" key="3">
    <source>
        <dbReference type="EMBL" id="MFC5508050.1"/>
    </source>
</evidence>
<dbReference type="Proteomes" id="UP001596060">
    <property type="component" value="Unassembled WGS sequence"/>
</dbReference>
<proteinExistence type="predicted"/>
<feature type="transmembrane region" description="Helical" evidence="1">
    <location>
        <begin position="405"/>
        <end position="424"/>
    </location>
</feature>
<organism evidence="3 4">
    <name type="scientific">Bosea massiliensis</name>
    <dbReference type="NCBI Taxonomy" id="151419"/>
    <lineage>
        <taxon>Bacteria</taxon>
        <taxon>Pseudomonadati</taxon>
        <taxon>Pseudomonadota</taxon>
        <taxon>Alphaproteobacteria</taxon>
        <taxon>Hyphomicrobiales</taxon>
        <taxon>Boseaceae</taxon>
        <taxon>Bosea</taxon>
    </lineage>
</organism>
<evidence type="ECO:0000256" key="1">
    <source>
        <dbReference type="SAM" id="Phobius"/>
    </source>
</evidence>
<keyword evidence="1" id="KW-0472">Membrane</keyword>
<dbReference type="SMART" id="SM01080">
    <property type="entry name" value="CHASE2"/>
    <property type="match status" value="1"/>
</dbReference>
<keyword evidence="1" id="KW-0812">Transmembrane</keyword>
<feature type="domain" description="Guanylate cyclase" evidence="2">
    <location>
        <begin position="464"/>
        <end position="596"/>
    </location>
</feature>
<keyword evidence="1" id="KW-1133">Transmembrane helix</keyword>
<dbReference type="Pfam" id="PF05226">
    <property type="entry name" value="CHASE2"/>
    <property type="match status" value="1"/>
</dbReference>
<dbReference type="InterPro" id="IPR001054">
    <property type="entry name" value="A/G_cyclase"/>
</dbReference>
<dbReference type="InterPro" id="IPR029787">
    <property type="entry name" value="Nucleotide_cyclase"/>
</dbReference>
<keyword evidence="4" id="KW-1185">Reference proteome</keyword>
<dbReference type="PANTHER" id="PTHR43081:SF1">
    <property type="entry name" value="ADENYLATE CYCLASE, TERMINAL-DIFFERENTIATION SPECIFIC"/>
    <property type="match status" value="1"/>
</dbReference>
<comment type="caution">
    <text evidence="3">The sequence shown here is derived from an EMBL/GenBank/DDBJ whole genome shotgun (WGS) entry which is preliminary data.</text>
</comment>
<gene>
    <name evidence="3" type="ORF">ACFPN9_22680</name>
</gene>
<protein>
    <submittedName>
        <fullName evidence="3">CHASE2 domain-containing protein</fullName>
    </submittedName>
</protein>
<feature type="transmembrane region" description="Helical" evidence="1">
    <location>
        <begin position="373"/>
        <end position="393"/>
    </location>
</feature>
<dbReference type="CDD" id="cd07302">
    <property type="entry name" value="CHD"/>
    <property type="match status" value="1"/>
</dbReference>
<dbReference type="SMART" id="SM00044">
    <property type="entry name" value="CYCc"/>
    <property type="match status" value="1"/>
</dbReference>
<dbReference type="PANTHER" id="PTHR43081">
    <property type="entry name" value="ADENYLATE CYCLASE, TERMINAL-DIFFERENTIATION SPECIFIC-RELATED"/>
    <property type="match status" value="1"/>
</dbReference>
<dbReference type="InterPro" id="IPR007890">
    <property type="entry name" value="CHASE2"/>
</dbReference>
<evidence type="ECO:0000259" key="2">
    <source>
        <dbReference type="PROSITE" id="PS50125"/>
    </source>
</evidence>
<accession>A0ABW0P6I3</accession>
<dbReference type="Pfam" id="PF00211">
    <property type="entry name" value="Guanylate_cyc"/>
    <property type="match status" value="1"/>
</dbReference>
<reference evidence="4" key="1">
    <citation type="journal article" date="2019" name="Int. J. Syst. Evol. Microbiol.">
        <title>The Global Catalogue of Microorganisms (GCM) 10K type strain sequencing project: providing services to taxonomists for standard genome sequencing and annotation.</title>
        <authorList>
            <consortium name="The Broad Institute Genomics Platform"/>
            <consortium name="The Broad Institute Genome Sequencing Center for Infectious Disease"/>
            <person name="Wu L."/>
            <person name="Ma J."/>
        </authorList>
    </citation>
    <scope>NUCLEOTIDE SEQUENCE [LARGE SCALE GENOMIC DNA]</scope>
    <source>
        <strain evidence="4">CCUG 43117</strain>
    </source>
</reference>
<feature type="transmembrane region" description="Helical" evidence="1">
    <location>
        <begin position="348"/>
        <end position="366"/>
    </location>
</feature>
<sequence>MAESRLRPSRPVFAGLLAGLAVLLLAQTAPSAWRDGLRERVFDLTLDASAPWRPATPETRIAFVAIDDTSLDAVGPWPWPRETLARLVAEVTAARPAAVAIDILLAGEDERSPAALARRLAEATGRAEIAALAPTLTDGDRALATAIAAGPVVLGWVLDPRGADALAPVPVLLREGVSLDGLWREAGASGPPPRLAAAAAGAGTLSLPGDADGLVRRVPLFVGAGGELRPGLALEAARVAAGASGYLLSADPPRLTFGAVSRPLPPDGMLRLLPVAAPLPVIPASALLQGGADLASLAGAVVVIGGSAPELGALRASAQDPLTPSALLQLQALRQLAAGIVPLRPAGATLWEMALAVLSIAGAVVVARRLGPLPAALAMAMLVAALILGSALLARADWLIDPTPAVAAALLAFLAASLAGFSEARWRESRLRRRFEQHLAPGVVERIVASPNSLRLSGERREVTALFTDIEGFTRTTREAGPEQLVAVLDGYFEGVTRIVGEHGGMVDKLVGDAVHALFNAPLDLEDHPRRALDCAVAILAWTEAYRASGPAAAIGLGRTRQGLETGFAIVGDVGFGAKLDYTAHGEAVNMAARLEALNKELGSSICVGPAAAARCDPVRLRRLAEVDLRGIGPVPVFSPA</sequence>
<dbReference type="InterPro" id="IPR050697">
    <property type="entry name" value="Adenylyl/Guanylyl_Cyclase_3/4"/>
</dbReference>
<dbReference type="EMBL" id="JBHSLU010000082">
    <property type="protein sequence ID" value="MFC5508050.1"/>
    <property type="molecule type" value="Genomic_DNA"/>
</dbReference>
<dbReference type="Gene3D" id="3.30.70.1230">
    <property type="entry name" value="Nucleotide cyclase"/>
    <property type="match status" value="1"/>
</dbReference>
<dbReference type="PROSITE" id="PS50125">
    <property type="entry name" value="GUANYLATE_CYCLASE_2"/>
    <property type="match status" value="1"/>
</dbReference>
<name>A0ABW0P6I3_9HYPH</name>
<dbReference type="SUPFAM" id="SSF55073">
    <property type="entry name" value="Nucleotide cyclase"/>
    <property type="match status" value="1"/>
</dbReference>
<evidence type="ECO:0000313" key="4">
    <source>
        <dbReference type="Proteomes" id="UP001596060"/>
    </source>
</evidence>